<dbReference type="EMBL" id="CP137573">
    <property type="protein sequence ID" value="WOX22735.1"/>
    <property type="molecule type" value="Genomic_DNA"/>
</dbReference>
<accession>A0ABZ0LTB8</accession>
<organism evidence="1 2">
    <name type="scientific">Streptomyces solicathayae</name>
    <dbReference type="NCBI Taxonomy" id="3081768"/>
    <lineage>
        <taxon>Bacteria</taxon>
        <taxon>Bacillati</taxon>
        <taxon>Actinomycetota</taxon>
        <taxon>Actinomycetes</taxon>
        <taxon>Kitasatosporales</taxon>
        <taxon>Streptomycetaceae</taxon>
        <taxon>Streptomyces</taxon>
    </lineage>
</organism>
<gene>
    <name evidence="1" type="ORF">R2D22_15540</name>
</gene>
<keyword evidence="2" id="KW-1185">Reference proteome</keyword>
<protein>
    <recommendedName>
        <fullName evidence="3">Barstar (barnase inhibitor) domain-containing protein</fullName>
    </recommendedName>
</protein>
<reference evidence="1 2" key="1">
    <citation type="submission" date="2023-10" db="EMBL/GenBank/DDBJ databases">
        <title>The genome sequence of Streptomyces sp. HUAS YS2.</title>
        <authorList>
            <person name="Mo P."/>
        </authorList>
    </citation>
    <scope>NUCLEOTIDE SEQUENCE [LARGE SCALE GENOMIC DNA]</scope>
    <source>
        <strain evidence="1 2">HUAS YS2</strain>
    </source>
</reference>
<name>A0ABZ0LTB8_9ACTN</name>
<evidence type="ECO:0000313" key="1">
    <source>
        <dbReference type="EMBL" id="WOX22735.1"/>
    </source>
</evidence>
<evidence type="ECO:0000313" key="2">
    <source>
        <dbReference type="Proteomes" id="UP001301731"/>
    </source>
</evidence>
<sequence length="360" mass="39216">MDSPKYALETDPRAPASAYGDGVLALCKDVDGLFAEPGPSHRARFELRGCAEPRGELARAVAEATVAGTAPLGELLVRTADEQLRLLEDVRVLARTGDVVTVEAVTWPHPEYADDGEDGPAAAETRCVNLVRVSPDEPEERTHTEVTFLGCSPRGPLRDALETGTEDLPAAVMFQRLAYMGVVAHFEGRARLVDLKPSRRHYGLFDLTVLVDRCDLRVPGIGGIWDLWWWQRPEEPGTWARFPSGTRREWLVQAERRAWDLPGYGAGVATYHLDGRHVVDADSFHCALGEAVLGPGGYVADNLHGLAKNLVVGVGDTLVWHDADTARACLGVRPLARHQPPTFDRIVTTLEATGLTVVLA</sequence>
<evidence type="ECO:0008006" key="3">
    <source>
        <dbReference type="Google" id="ProtNLM"/>
    </source>
</evidence>
<proteinExistence type="predicted"/>
<dbReference type="RefSeq" id="WP_318103936.1">
    <property type="nucleotide sequence ID" value="NZ_CP137573.1"/>
</dbReference>
<dbReference type="Proteomes" id="UP001301731">
    <property type="component" value="Chromosome"/>
</dbReference>